<keyword evidence="2" id="KW-0813">Transport</keyword>
<feature type="transmembrane region" description="Helical" evidence="6">
    <location>
        <begin position="41"/>
        <end position="61"/>
    </location>
</feature>
<feature type="transmembrane region" description="Helical" evidence="6">
    <location>
        <begin position="522"/>
        <end position="542"/>
    </location>
</feature>
<dbReference type="SUPFAM" id="SSF161070">
    <property type="entry name" value="SNF-like"/>
    <property type="match status" value="1"/>
</dbReference>
<feature type="transmembrane region" description="Helical" evidence="6">
    <location>
        <begin position="12"/>
        <end position="29"/>
    </location>
</feature>
<feature type="transmembrane region" description="Helical" evidence="6">
    <location>
        <begin position="89"/>
        <end position="108"/>
    </location>
</feature>
<dbReference type="NCBIfam" id="NF037979">
    <property type="entry name" value="Na_transp"/>
    <property type="match status" value="1"/>
</dbReference>
<protein>
    <submittedName>
        <fullName evidence="7">SNF family Na+-dependent transporter</fullName>
    </submittedName>
</protein>
<sequence>MSANKESWGSRVGLILAMAGNAVGLGNFLRFPVQAVQNGGGAFIIPYLICFLVMGIPLLWIEWSMGRFGGKFGHHSTPFIVDTMHKNRLWKYIGVFGIWTNIAVASYYCYLESWTLSYVFHSLGGTFSGLDQIGVSNFFDEYVSLGESTFGIPYEPIFFFVICLLLNTWILSQGLAKGVERVAKIGMPLLIVFGMFLAYKGFTITAGENGAINDSSVGLNFLWTPNFDELWSPTVWLAAAGQIFFTLSVGMGTIHCYASYVRSKDDIALNAMSAGWMNEFVEVVLGASILIPISIGYLGIDGVVDLVNKQGGLGLGFRTLPYLFYQWGDVLGAVAGVMWFGLLFFAGITSSLAMGTPWIGFLQDEFNWRRRPAAWSFGLIVLVLGMPTVLFFKYGVFDEYDYWAGTVSLVVFALFESILFAWVFGMNKGWREITSGADIKVPGIYKFIIKFVTPLLLLWVFIGSLITPKGGDWAGALSNGWELDDSSIINKIKNSNLKRQLAEATDPAVIEQLQDTLFFVNASRILLVVVFLSIAALVYIAYKKRVREGRI</sequence>
<evidence type="ECO:0000256" key="1">
    <source>
        <dbReference type="ARBA" id="ARBA00004141"/>
    </source>
</evidence>
<feature type="transmembrane region" description="Helical" evidence="6">
    <location>
        <begin position="152"/>
        <end position="170"/>
    </location>
</feature>
<feature type="transmembrane region" description="Helical" evidence="6">
    <location>
        <begin position="182"/>
        <end position="199"/>
    </location>
</feature>
<dbReference type="InterPro" id="IPR037272">
    <property type="entry name" value="SNS_sf"/>
</dbReference>
<evidence type="ECO:0000256" key="4">
    <source>
        <dbReference type="ARBA" id="ARBA00022989"/>
    </source>
</evidence>
<organism evidence="7 8">
    <name type="scientific">Pontibacter virosus</name>
    <dbReference type="NCBI Taxonomy" id="1765052"/>
    <lineage>
        <taxon>Bacteria</taxon>
        <taxon>Pseudomonadati</taxon>
        <taxon>Bacteroidota</taxon>
        <taxon>Cytophagia</taxon>
        <taxon>Cytophagales</taxon>
        <taxon>Hymenobacteraceae</taxon>
        <taxon>Pontibacter</taxon>
    </lineage>
</organism>
<dbReference type="GO" id="GO:0016020">
    <property type="term" value="C:membrane"/>
    <property type="evidence" value="ECO:0007669"/>
    <property type="project" value="UniProtKB-SubCell"/>
</dbReference>
<dbReference type="PANTHER" id="PTHR42948:SF1">
    <property type="entry name" value="TRANSPORTER"/>
    <property type="match status" value="1"/>
</dbReference>
<proteinExistence type="predicted"/>
<feature type="transmembrane region" description="Helical" evidence="6">
    <location>
        <begin position="374"/>
        <end position="396"/>
    </location>
</feature>
<dbReference type="EMBL" id="QEKI01000001">
    <property type="protein sequence ID" value="PVY43811.1"/>
    <property type="molecule type" value="Genomic_DNA"/>
</dbReference>
<evidence type="ECO:0000256" key="3">
    <source>
        <dbReference type="ARBA" id="ARBA00022692"/>
    </source>
</evidence>
<evidence type="ECO:0000256" key="2">
    <source>
        <dbReference type="ARBA" id="ARBA00022448"/>
    </source>
</evidence>
<keyword evidence="4 6" id="KW-1133">Transmembrane helix</keyword>
<dbReference type="PRINTS" id="PR00176">
    <property type="entry name" value="NANEUSMPORT"/>
</dbReference>
<dbReference type="PROSITE" id="PS50267">
    <property type="entry name" value="NA_NEUROTRAN_SYMP_3"/>
    <property type="match status" value="1"/>
</dbReference>
<evidence type="ECO:0000313" key="7">
    <source>
        <dbReference type="EMBL" id="PVY43811.1"/>
    </source>
</evidence>
<evidence type="ECO:0000313" key="8">
    <source>
        <dbReference type="Proteomes" id="UP000245466"/>
    </source>
</evidence>
<comment type="caution">
    <text evidence="7">The sequence shown here is derived from an EMBL/GenBank/DDBJ whole genome shotgun (WGS) entry which is preliminary data.</text>
</comment>
<feature type="transmembrane region" description="Helical" evidence="6">
    <location>
        <begin position="235"/>
        <end position="260"/>
    </location>
</feature>
<evidence type="ECO:0000256" key="6">
    <source>
        <dbReference type="SAM" id="Phobius"/>
    </source>
</evidence>
<evidence type="ECO:0000256" key="5">
    <source>
        <dbReference type="ARBA" id="ARBA00023136"/>
    </source>
</evidence>
<dbReference type="OrthoDB" id="9762833at2"/>
<accession>A0A2U1B5D6</accession>
<dbReference type="Proteomes" id="UP000245466">
    <property type="component" value="Unassembled WGS sequence"/>
</dbReference>
<dbReference type="PANTHER" id="PTHR42948">
    <property type="entry name" value="TRANSPORTER"/>
    <property type="match status" value="1"/>
</dbReference>
<feature type="transmembrane region" description="Helical" evidence="6">
    <location>
        <begin position="447"/>
        <end position="466"/>
    </location>
</feature>
<keyword evidence="5 6" id="KW-0472">Membrane</keyword>
<reference evidence="7 8" key="1">
    <citation type="submission" date="2018-04" db="EMBL/GenBank/DDBJ databases">
        <title>Genomic Encyclopedia of Type Strains, Phase IV (KMG-IV): sequencing the most valuable type-strain genomes for metagenomic binning, comparative biology and taxonomic classification.</title>
        <authorList>
            <person name="Goeker M."/>
        </authorList>
    </citation>
    <scope>NUCLEOTIDE SEQUENCE [LARGE SCALE GENOMIC DNA]</scope>
    <source>
        <strain evidence="7 8">DSM 100231</strain>
    </source>
</reference>
<gene>
    <name evidence="7" type="ORF">C8E01_101167</name>
</gene>
<feature type="transmembrane region" description="Helical" evidence="6">
    <location>
        <begin position="402"/>
        <end position="426"/>
    </location>
</feature>
<keyword evidence="3 6" id="KW-0812">Transmembrane</keyword>
<name>A0A2U1B5D6_9BACT</name>
<feature type="transmembrane region" description="Helical" evidence="6">
    <location>
        <begin position="330"/>
        <end position="353"/>
    </location>
</feature>
<dbReference type="InterPro" id="IPR000175">
    <property type="entry name" value="Na/ntran_symport"/>
</dbReference>
<comment type="subcellular location">
    <subcellularLocation>
        <location evidence="1">Membrane</location>
        <topology evidence="1">Multi-pass membrane protein</topology>
    </subcellularLocation>
</comment>
<dbReference type="Pfam" id="PF00209">
    <property type="entry name" value="SNF"/>
    <property type="match status" value="2"/>
</dbReference>
<feature type="transmembrane region" description="Helical" evidence="6">
    <location>
        <begin position="280"/>
        <end position="300"/>
    </location>
</feature>
<dbReference type="RefSeq" id="WP_116541478.1">
    <property type="nucleotide sequence ID" value="NZ_QEKI01000001.1"/>
</dbReference>
<keyword evidence="8" id="KW-1185">Reference proteome</keyword>
<dbReference type="AlphaFoldDB" id="A0A2U1B5D6"/>